<feature type="region of interest" description="Disordered" evidence="1">
    <location>
        <begin position="96"/>
        <end position="116"/>
    </location>
</feature>
<feature type="compositionally biased region" description="Basic and acidic residues" evidence="1">
    <location>
        <begin position="105"/>
        <end position="115"/>
    </location>
</feature>
<evidence type="ECO:0000313" key="3">
    <source>
        <dbReference type="EMBL" id="KAI7725490.1"/>
    </source>
</evidence>
<reference evidence="3" key="1">
    <citation type="submission" date="2022-06" db="EMBL/GenBank/DDBJ databases">
        <title>Uncovering the hologenomic basis of an extraordinary plant invasion.</title>
        <authorList>
            <person name="Bieker V.C."/>
            <person name="Martin M.D."/>
            <person name="Gilbert T."/>
            <person name="Hodgins K."/>
            <person name="Battlay P."/>
            <person name="Petersen B."/>
            <person name="Wilson J."/>
        </authorList>
    </citation>
    <scope>NUCLEOTIDE SEQUENCE</scope>
    <source>
        <strain evidence="3">AA19_3_7</strain>
        <tissue evidence="3">Leaf</tissue>
    </source>
</reference>
<accession>A0AAD5BLG4</accession>
<feature type="non-terminal residue" evidence="3">
    <location>
        <position position="1"/>
    </location>
</feature>
<organism evidence="3 4">
    <name type="scientific">Ambrosia artemisiifolia</name>
    <name type="common">Common ragweed</name>
    <dbReference type="NCBI Taxonomy" id="4212"/>
    <lineage>
        <taxon>Eukaryota</taxon>
        <taxon>Viridiplantae</taxon>
        <taxon>Streptophyta</taxon>
        <taxon>Embryophyta</taxon>
        <taxon>Tracheophyta</taxon>
        <taxon>Spermatophyta</taxon>
        <taxon>Magnoliopsida</taxon>
        <taxon>eudicotyledons</taxon>
        <taxon>Gunneridae</taxon>
        <taxon>Pentapetalae</taxon>
        <taxon>asterids</taxon>
        <taxon>campanulids</taxon>
        <taxon>Asterales</taxon>
        <taxon>Asteraceae</taxon>
        <taxon>Asteroideae</taxon>
        <taxon>Heliantheae alliance</taxon>
        <taxon>Heliantheae</taxon>
        <taxon>Ambrosia</taxon>
    </lineage>
</organism>
<evidence type="ECO:0000313" key="4">
    <source>
        <dbReference type="Proteomes" id="UP001206925"/>
    </source>
</evidence>
<dbReference type="EMBL" id="JAMZMK010011931">
    <property type="protein sequence ID" value="KAI7725490.1"/>
    <property type="molecule type" value="Genomic_DNA"/>
</dbReference>
<dbReference type="Pfam" id="PF13961">
    <property type="entry name" value="DUF4219"/>
    <property type="match status" value="1"/>
</dbReference>
<keyword evidence="4" id="KW-1185">Reference proteome</keyword>
<dbReference type="InterPro" id="IPR036770">
    <property type="entry name" value="Ankyrin_rpt-contain_sf"/>
</dbReference>
<evidence type="ECO:0000259" key="2">
    <source>
        <dbReference type="Pfam" id="PF13961"/>
    </source>
</evidence>
<proteinExistence type="predicted"/>
<feature type="domain" description="DUF4219" evidence="2">
    <location>
        <begin position="13"/>
        <end position="37"/>
    </location>
</feature>
<dbReference type="AlphaFoldDB" id="A0AAD5BLG4"/>
<dbReference type="Proteomes" id="UP001206925">
    <property type="component" value="Unassembled WGS sequence"/>
</dbReference>
<protein>
    <recommendedName>
        <fullName evidence="2">DUF4219 domain-containing protein</fullName>
    </recommendedName>
</protein>
<name>A0AAD5BLG4_AMBAR</name>
<evidence type="ECO:0000256" key="1">
    <source>
        <dbReference type="SAM" id="MobiDB-lite"/>
    </source>
</evidence>
<dbReference type="SUPFAM" id="SSF48403">
    <property type="entry name" value="Ankyrin repeat"/>
    <property type="match status" value="1"/>
</dbReference>
<comment type="caution">
    <text evidence="3">The sequence shown here is derived from an EMBL/GenBank/DDBJ whole genome shotgun (WGS) entry which is preliminary data.</text>
</comment>
<dbReference type="Gene3D" id="1.25.40.20">
    <property type="entry name" value="Ankyrin repeat-containing domain"/>
    <property type="match status" value="1"/>
</dbReference>
<dbReference type="InterPro" id="IPR025314">
    <property type="entry name" value="DUF4219"/>
</dbReference>
<sequence>MAMMEIVTEEFKEENYEFWKTCLQSYLVGQGLWDVVIREATPEDKDKSEEWKRKNAQALHAIQLACGSQAYAKFKKNAHVTAKIAWDHLVEMSTIPPQHSGVTHDQQDKLEDKKPPPNQDLYNAIENEICNAFSDTPLSLIAAMTENTELAKAMLEKNHNLVSIKGGKTGQSSLPVIVASMYGRKQMVHYLYSETPEHLLKGQDGVLLLSHLITAEFFDIASNLVPNLGIMVDQHGDYALHKLAHKPSAFASGSKFPFWKKWIYN</sequence>
<gene>
    <name evidence="3" type="ORF">M8C21_008824</name>
</gene>